<dbReference type="Gene3D" id="2.40.70.10">
    <property type="entry name" value="Acid Proteases"/>
    <property type="match status" value="1"/>
</dbReference>
<dbReference type="InterPro" id="IPR021109">
    <property type="entry name" value="Peptidase_aspartic_dom_sf"/>
</dbReference>
<evidence type="ECO:0000256" key="2">
    <source>
        <dbReference type="ARBA" id="ARBA00022670"/>
    </source>
</evidence>
<dbReference type="PANTHER" id="PTHR47965:SF12">
    <property type="entry name" value="ASPARTIC PROTEINASE 3-RELATED"/>
    <property type="match status" value="1"/>
</dbReference>
<dbReference type="Pfam" id="PF00026">
    <property type="entry name" value="Asp"/>
    <property type="match status" value="1"/>
</dbReference>
<reference evidence="9 10" key="1">
    <citation type="submission" date="2015-04" db="EMBL/GenBank/DDBJ databases">
        <title>The draft genome sequence of Fusarium langsethiae, a T-2/HT-2 mycotoxin producer.</title>
        <authorList>
            <person name="Lysoe E."/>
            <person name="Divon H.H."/>
            <person name="Terzi V."/>
            <person name="Orru L."/>
            <person name="Lamontanara A."/>
            <person name="Kolseth A.-K."/>
            <person name="Frandsen R.J."/>
            <person name="Nielsen K."/>
            <person name="Thrane U."/>
        </authorList>
    </citation>
    <scope>NUCLEOTIDE SEQUENCE [LARGE SCALE GENOMIC DNA]</scope>
    <source>
        <strain evidence="9 10">Fl201059</strain>
    </source>
</reference>
<dbReference type="GO" id="GO:0006508">
    <property type="term" value="P:proteolysis"/>
    <property type="evidence" value="ECO:0007669"/>
    <property type="project" value="UniProtKB-KW"/>
</dbReference>
<feature type="domain" description="Peptidase A1" evidence="8">
    <location>
        <begin position="68"/>
        <end position="229"/>
    </location>
</feature>
<dbReference type="EMBL" id="JXCE01000656">
    <property type="protein sequence ID" value="KPA36390.1"/>
    <property type="molecule type" value="Genomic_DNA"/>
</dbReference>
<keyword evidence="10" id="KW-1185">Reference proteome</keyword>
<accession>A0A0M9ENK4</accession>
<dbReference type="Proteomes" id="UP000037904">
    <property type="component" value="Unassembled WGS sequence"/>
</dbReference>
<comment type="caution">
    <text evidence="9">The sequence shown here is derived from an EMBL/GenBank/DDBJ whole genome shotgun (WGS) entry which is preliminary data.</text>
</comment>
<keyword evidence="3 7" id="KW-0732">Signal</keyword>
<dbReference type="PANTHER" id="PTHR47965">
    <property type="entry name" value="ASPARTYL PROTEASE-RELATED"/>
    <property type="match status" value="1"/>
</dbReference>
<dbReference type="GO" id="GO:0004190">
    <property type="term" value="F:aspartic-type endopeptidase activity"/>
    <property type="evidence" value="ECO:0007669"/>
    <property type="project" value="UniProtKB-KW"/>
</dbReference>
<organism evidence="9 10">
    <name type="scientific">Fusarium langsethiae</name>
    <dbReference type="NCBI Taxonomy" id="179993"/>
    <lineage>
        <taxon>Eukaryota</taxon>
        <taxon>Fungi</taxon>
        <taxon>Dikarya</taxon>
        <taxon>Ascomycota</taxon>
        <taxon>Pezizomycotina</taxon>
        <taxon>Sordariomycetes</taxon>
        <taxon>Hypocreomycetidae</taxon>
        <taxon>Hypocreales</taxon>
        <taxon>Nectriaceae</taxon>
        <taxon>Fusarium</taxon>
    </lineage>
</organism>
<gene>
    <name evidence="9" type="ORF">FLAG1_10850</name>
</gene>
<keyword evidence="5" id="KW-0378">Hydrolase</keyword>
<feature type="signal peptide" evidence="7">
    <location>
        <begin position="1"/>
        <end position="20"/>
    </location>
</feature>
<evidence type="ECO:0000256" key="7">
    <source>
        <dbReference type="SAM" id="SignalP"/>
    </source>
</evidence>
<dbReference type="AlphaFoldDB" id="A0A0M9ENK4"/>
<dbReference type="InterPro" id="IPR001461">
    <property type="entry name" value="Aspartic_peptidase_A1"/>
</dbReference>
<dbReference type="InterPro" id="IPR033121">
    <property type="entry name" value="PEPTIDASE_A1"/>
</dbReference>
<sequence>MKGSVSLLLASSSLLGAESGLQINKRHDPAVVSFNFEKNTRDASPSLGRRADDVAEMNVDKHDTTFFYWANFTIDTPPQNLYAEIGTGSSDLLVLTDEIETCKKEECIGNIFNIQKSRTSDLVGSGSFGSRESWSGYYANDTFSFGNVKLDGFQFVATTEFNCTTAGIFSMFGVGLPSGEHAAQKFPSLPYALRNAGEINTAAYSLLLDDDQSGHFLFSRTKPSTRGLR</sequence>
<evidence type="ECO:0000259" key="8">
    <source>
        <dbReference type="PROSITE" id="PS51767"/>
    </source>
</evidence>
<protein>
    <submittedName>
        <fullName evidence="9">Aspartic-type endopeptidase</fullName>
    </submittedName>
</protein>
<keyword evidence="2" id="KW-0645">Protease</keyword>
<dbReference type="PROSITE" id="PS51767">
    <property type="entry name" value="PEPTIDASE_A1"/>
    <property type="match status" value="1"/>
</dbReference>
<evidence type="ECO:0000256" key="1">
    <source>
        <dbReference type="ARBA" id="ARBA00007447"/>
    </source>
</evidence>
<dbReference type="SUPFAM" id="SSF50630">
    <property type="entry name" value="Acid proteases"/>
    <property type="match status" value="1"/>
</dbReference>
<feature type="chain" id="PRO_5005834914" evidence="7">
    <location>
        <begin position="21"/>
        <end position="229"/>
    </location>
</feature>
<evidence type="ECO:0000256" key="3">
    <source>
        <dbReference type="ARBA" id="ARBA00022729"/>
    </source>
</evidence>
<evidence type="ECO:0000256" key="5">
    <source>
        <dbReference type="ARBA" id="ARBA00022801"/>
    </source>
</evidence>
<dbReference type="OrthoDB" id="771136at2759"/>
<evidence type="ECO:0000256" key="4">
    <source>
        <dbReference type="ARBA" id="ARBA00022750"/>
    </source>
</evidence>
<keyword evidence="4" id="KW-0064">Aspartyl protease</keyword>
<comment type="similarity">
    <text evidence="1">Belongs to the peptidase A1 family.</text>
</comment>
<dbReference type="GO" id="GO:0005576">
    <property type="term" value="C:extracellular region"/>
    <property type="evidence" value="ECO:0007669"/>
    <property type="project" value="TreeGrafter"/>
</dbReference>
<evidence type="ECO:0000313" key="9">
    <source>
        <dbReference type="EMBL" id="KPA36390.1"/>
    </source>
</evidence>
<keyword evidence="6" id="KW-0865">Zymogen</keyword>
<name>A0A0M9ENK4_FUSLA</name>
<proteinExistence type="inferred from homology"/>
<evidence type="ECO:0000313" key="10">
    <source>
        <dbReference type="Proteomes" id="UP000037904"/>
    </source>
</evidence>
<dbReference type="GO" id="GO:0009277">
    <property type="term" value="C:fungal-type cell wall"/>
    <property type="evidence" value="ECO:0007669"/>
    <property type="project" value="TreeGrafter"/>
</dbReference>
<dbReference type="GO" id="GO:0031505">
    <property type="term" value="P:fungal-type cell wall organization"/>
    <property type="evidence" value="ECO:0007669"/>
    <property type="project" value="TreeGrafter"/>
</dbReference>
<evidence type="ECO:0000256" key="6">
    <source>
        <dbReference type="ARBA" id="ARBA00023145"/>
    </source>
</evidence>